<evidence type="ECO:0000313" key="1">
    <source>
        <dbReference type="EMBL" id="AUO15166.1"/>
    </source>
</evidence>
<dbReference type="Proteomes" id="UP000267352">
    <property type="component" value="Segment"/>
</dbReference>
<reference evidence="1" key="1">
    <citation type="submission" date="2017-12" db="EMBL/GenBank/DDBJ databases">
        <authorList>
            <person name="Katneni V.K."/>
            <person name="Shekhar M.S."/>
            <person name="Otta S.K."/>
            <person name="Karthic K."/>
            <person name="Jangam A.K."/>
            <person name="Gopikrishna G."/>
            <person name="Vijayan K.K."/>
        </authorList>
    </citation>
    <scope>NUCLEOTIDE SEQUENCE [LARGE SCALE GENOMIC DNA]</scope>
    <source>
        <strain evidence="1">IN_AP4RU</strain>
    </source>
</reference>
<reference evidence="1" key="2">
    <citation type="journal article" date="2018" name="Genome Announc.">
        <title>First Report of a Complete Genome Sequence of White spot syndrome virus from India.</title>
        <authorList>
            <person name="Vinaya Kumar K."/>
            <person name="Shekhar M.S."/>
            <person name="Otta S.K."/>
            <person name="Karthic K."/>
            <person name="Ashok Kumar J."/>
            <person name="Gopikrishna G."/>
            <person name="Vijayan K.K."/>
        </authorList>
    </citation>
    <scope>NUCLEOTIDE SEQUENCE</scope>
    <source>
        <strain evidence="1">IN_AP4RU</strain>
    </source>
</reference>
<name>A0A2I6SC88_9VIRU</name>
<sequence>MHLKWKQFVDVFVVGYFETRNRLKKLPVFLSKHLLEQKPSMV</sequence>
<protein>
    <submittedName>
        <fullName evidence="1">WSSV392</fullName>
    </submittedName>
</protein>
<accession>A0A2I6SC88</accession>
<proteinExistence type="predicted"/>
<organism evidence="1">
    <name type="scientific">White spot syndrome virus</name>
    <dbReference type="NCBI Taxonomy" id="342409"/>
    <lineage>
        <taxon>Viruses</taxon>
        <taxon>Viruses incertae sedis</taxon>
        <taxon>Naldaviricetes</taxon>
        <taxon>Nimaviridae</taxon>
        <taxon>Whispovirus</taxon>
    </lineage>
</organism>
<dbReference type="EMBL" id="MG702567">
    <property type="protein sequence ID" value="AUO15166.1"/>
    <property type="molecule type" value="Genomic_DNA"/>
</dbReference>